<evidence type="ECO:0000313" key="2">
    <source>
        <dbReference type="Proteomes" id="UP001497416"/>
    </source>
</evidence>
<dbReference type="PANTHER" id="PTHR38657">
    <property type="entry name" value="SLR1343 PROTEIN"/>
    <property type="match status" value="1"/>
</dbReference>
<dbReference type="Gene3D" id="1.10.579.10">
    <property type="entry name" value="DNA Cyclobutane Dipyrimidine Photolyase, subunit A, domain 3"/>
    <property type="match status" value="1"/>
</dbReference>
<dbReference type="Gene3D" id="1.25.40.80">
    <property type="match status" value="1"/>
</dbReference>
<dbReference type="EMBL" id="CAXIXY010000004">
    <property type="protein sequence ID" value="CAL2085280.1"/>
    <property type="molecule type" value="Genomic_DNA"/>
</dbReference>
<accession>A0ABM9P050</accession>
<dbReference type="PANTHER" id="PTHR38657:SF1">
    <property type="entry name" value="SLR1343 PROTEIN"/>
    <property type="match status" value="1"/>
</dbReference>
<organism evidence="1 2">
    <name type="scientific">Tenacibaculum platacis</name>
    <dbReference type="NCBI Taxonomy" id="3137852"/>
    <lineage>
        <taxon>Bacteria</taxon>
        <taxon>Pseudomonadati</taxon>
        <taxon>Bacteroidota</taxon>
        <taxon>Flavobacteriia</taxon>
        <taxon>Flavobacteriales</taxon>
        <taxon>Flavobacteriaceae</taxon>
        <taxon>Tenacibaculum</taxon>
    </lineage>
</organism>
<dbReference type="InterPro" id="IPR007357">
    <property type="entry name" value="PhrB-like"/>
</dbReference>
<dbReference type="Gene3D" id="1.10.10.1710">
    <property type="entry name" value="Deoxyribodipyrimidine photolyase-related"/>
    <property type="match status" value="1"/>
</dbReference>
<dbReference type="InterPro" id="IPR052551">
    <property type="entry name" value="UV-DNA_repair_photolyase"/>
</dbReference>
<dbReference type="SUPFAM" id="SSF48173">
    <property type="entry name" value="Cryptochrome/photolyase FAD-binding domain"/>
    <property type="match status" value="1"/>
</dbReference>
<dbReference type="RefSeq" id="WP_348711932.1">
    <property type="nucleotide sequence ID" value="NZ_CAXIXY010000004.1"/>
</dbReference>
<gene>
    <name evidence="1" type="ORF">T190607A01A_20446</name>
</gene>
<keyword evidence="2" id="KW-1185">Reference proteome</keyword>
<evidence type="ECO:0000313" key="1">
    <source>
        <dbReference type="EMBL" id="CAL2085280.1"/>
    </source>
</evidence>
<comment type="caution">
    <text evidence="1">The sequence shown here is derived from an EMBL/GenBank/DDBJ whole genome shotgun (WGS) entry which is preliminary data.</text>
</comment>
<protein>
    <submittedName>
        <fullName evidence="1">Deoxyribodipyrimidine photolyase-related protein</fullName>
    </submittedName>
</protein>
<proteinExistence type="predicted"/>
<dbReference type="InterPro" id="IPR036134">
    <property type="entry name" value="Crypto/Photolyase_FAD-like_sf"/>
</dbReference>
<dbReference type="Pfam" id="PF04244">
    <property type="entry name" value="DPRP"/>
    <property type="match status" value="1"/>
</dbReference>
<dbReference type="Proteomes" id="UP001497416">
    <property type="component" value="Unassembled WGS sequence"/>
</dbReference>
<dbReference type="InterPro" id="IPR014729">
    <property type="entry name" value="Rossmann-like_a/b/a_fold"/>
</dbReference>
<dbReference type="Gene3D" id="3.40.50.620">
    <property type="entry name" value="HUPs"/>
    <property type="match status" value="1"/>
</dbReference>
<reference evidence="1 2" key="1">
    <citation type="submission" date="2024-05" db="EMBL/GenBank/DDBJ databases">
        <authorList>
            <person name="Duchaud E."/>
        </authorList>
    </citation>
    <scope>NUCLEOTIDE SEQUENCE [LARGE SCALE GENOMIC DNA]</scope>
    <source>
        <strain evidence="1">Ena-SAMPLE-TAB-13-05-2024-13:56:06:370-140302</strain>
    </source>
</reference>
<sequence length="506" mass="60569">MNKASIIFPHQLIRNVRDYLSLDTVIYLVEETLYFNQYNFHKQKLVFHRASMKFYENYLNSLGYSVLYIEANSEYSDVRNLIPHIEKEGYTKVYIYNPTDNWLEKRIHNVTTNIEIHWFDNPLFINTKSDLQGFFKVSKKKFFQTSFYKEQRIKRNILVQNGDPVGGKWTFDVDNRKKYPKNKITPVVMFPDNNQYFSEAKEYIQECFQENLGELHDFQIYPTTFEEAENWLKEFFEVRFHEFGDYEDAILQDRNFLHHSILSPLINVGLLSPLYVINEATNYAAKNDIPINSLEGFVRQILGWREFIRGVYEVKGTEERTRNFWNHNRKIPAPFYNGTTGILPIDKTIKRILKTSYTHHIERLMILGNFMLLCEFDPDDVYQWFMELFIDAYDWVMVPNVYGMSLFSDGGLMSTKPYISSSNYIKKMSDYPNGDWQQVWDGLFWRFMDKNREVLSKNPRLRMLISNLDKMNLEKRNQLFTKAEQFLTQLEEDKEIANYSLKFHEE</sequence>
<name>A0ABM9P050_9FLAO</name>